<proteinExistence type="predicted"/>
<protein>
    <submittedName>
        <fullName evidence="1">Uncharacterized protein</fullName>
    </submittedName>
</protein>
<comment type="caution">
    <text evidence="1">The sequence shown here is derived from an EMBL/GenBank/DDBJ whole genome shotgun (WGS) entry which is preliminary data.</text>
</comment>
<reference evidence="2" key="1">
    <citation type="journal article" date="2024" name="Proc. Natl. Acad. Sci. U.S.A.">
        <title>Extraordinary preservation of gene collinearity over three hundred million years revealed in homosporous lycophytes.</title>
        <authorList>
            <person name="Li C."/>
            <person name="Wickell D."/>
            <person name="Kuo L.Y."/>
            <person name="Chen X."/>
            <person name="Nie B."/>
            <person name="Liao X."/>
            <person name="Peng D."/>
            <person name="Ji J."/>
            <person name="Jenkins J."/>
            <person name="Williams M."/>
            <person name="Shu S."/>
            <person name="Plott C."/>
            <person name="Barry K."/>
            <person name="Rajasekar S."/>
            <person name="Grimwood J."/>
            <person name="Han X."/>
            <person name="Sun S."/>
            <person name="Hou Z."/>
            <person name="He W."/>
            <person name="Dai G."/>
            <person name="Sun C."/>
            <person name="Schmutz J."/>
            <person name="Leebens-Mack J.H."/>
            <person name="Li F.W."/>
            <person name="Wang L."/>
        </authorList>
    </citation>
    <scope>NUCLEOTIDE SEQUENCE [LARGE SCALE GENOMIC DNA]</scope>
    <source>
        <strain evidence="2">cv. PW_Plant_1</strain>
    </source>
</reference>
<gene>
    <name evidence="1" type="ORF">O6H91_03G033400</name>
</gene>
<dbReference type="Proteomes" id="UP001162992">
    <property type="component" value="Chromosome 3"/>
</dbReference>
<evidence type="ECO:0000313" key="1">
    <source>
        <dbReference type="EMBL" id="KAJ7561563.1"/>
    </source>
</evidence>
<evidence type="ECO:0000313" key="2">
    <source>
        <dbReference type="Proteomes" id="UP001162992"/>
    </source>
</evidence>
<organism evidence="1 2">
    <name type="scientific">Diphasiastrum complanatum</name>
    <name type="common">Issler's clubmoss</name>
    <name type="synonym">Lycopodium complanatum</name>
    <dbReference type="NCBI Taxonomy" id="34168"/>
    <lineage>
        <taxon>Eukaryota</taxon>
        <taxon>Viridiplantae</taxon>
        <taxon>Streptophyta</taxon>
        <taxon>Embryophyta</taxon>
        <taxon>Tracheophyta</taxon>
        <taxon>Lycopodiopsida</taxon>
        <taxon>Lycopodiales</taxon>
        <taxon>Lycopodiaceae</taxon>
        <taxon>Lycopodioideae</taxon>
        <taxon>Diphasiastrum</taxon>
    </lineage>
</organism>
<keyword evidence="2" id="KW-1185">Reference proteome</keyword>
<name>A0ACC2E578_DIPCM</name>
<accession>A0ACC2E578</accession>
<sequence>MTKSETVVLKVQLHCENCIRKVKKALAEIDGVESIGIDVEQKKVTVVGNIDSKKVLKKVQKTGKYVELLQSKDSKDASSKKKEEPAKKNDSEKKKDDSGKQAEEQGVQKDVLKNNKKDESKKNEAEGNKGKQETPVKKDESANKKDESSNNKDESSNNKEKPNMSYSYAQNDMTFMFSEDNPNNCSIM</sequence>
<dbReference type="EMBL" id="CM055094">
    <property type="protein sequence ID" value="KAJ7561563.1"/>
    <property type="molecule type" value="Genomic_DNA"/>
</dbReference>